<proteinExistence type="predicted"/>
<feature type="region of interest" description="Disordered" evidence="1">
    <location>
        <begin position="45"/>
        <end position="75"/>
    </location>
</feature>
<evidence type="ECO:0000313" key="2">
    <source>
        <dbReference type="EMBL" id="AOE44336.1"/>
    </source>
</evidence>
<sequence length="75" mass="7927">MSTNYYNTDKARSAAKRQLRAGELADAGMTIAEIARALGAGRKTISRDLDAMGIEPRPGKPGPKRKGADHGESDG</sequence>
<evidence type="ECO:0000313" key="3">
    <source>
        <dbReference type="Proteomes" id="UP000201149"/>
    </source>
</evidence>
<dbReference type="RefSeq" id="YP_009292447.1">
    <property type="nucleotide sequence ID" value="NC_031122.1"/>
</dbReference>
<keyword evidence="3" id="KW-1185">Reference proteome</keyword>
<accession>A0A1B3B041</accession>
<dbReference type="Gene3D" id="1.10.10.60">
    <property type="entry name" value="Homeodomain-like"/>
    <property type="match status" value="1"/>
</dbReference>
<reference evidence="3" key="1">
    <citation type="submission" date="2016-07" db="EMBL/GenBank/DDBJ databases">
        <authorList>
            <person name="Florea S."/>
            <person name="Webb J.S."/>
            <person name="Jaromczyk J."/>
            <person name="Schardl C.L."/>
        </authorList>
    </citation>
    <scope>NUCLEOTIDE SEQUENCE [LARGE SCALE GENOMIC DNA]</scope>
</reference>
<dbReference type="EMBL" id="KX557277">
    <property type="protein sequence ID" value="AOE44336.1"/>
    <property type="molecule type" value="Genomic_DNA"/>
</dbReference>
<dbReference type="Proteomes" id="UP000201149">
    <property type="component" value="Segment"/>
</dbReference>
<feature type="compositionally biased region" description="Basic and acidic residues" evidence="1">
    <location>
        <begin position="66"/>
        <end position="75"/>
    </location>
</feature>
<evidence type="ECO:0000256" key="1">
    <source>
        <dbReference type="SAM" id="MobiDB-lite"/>
    </source>
</evidence>
<organism evidence="2 3">
    <name type="scientific">Gordonia phage Eyre</name>
    <dbReference type="NCBI Taxonomy" id="1887646"/>
    <lineage>
        <taxon>Viruses</taxon>
        <taxon>Duplodnaviria</taxon>
        <taxon>Heunggongvirae</taxon>
        <taxon>Uroviricota</taxon>
        <taxon>Caudoviricetes</taxon>
        <taxon>Eyrevirus</taxon>
        <taxon>Eyrevirus eyre</taxon>
    </lineage>
</organism>
<gene>
    <name evidence="2" type="primary">56</name>
    <name evidence="2" type="ORF">SEA_EYRE_56</name>
</gene>
<protein>
    <recommendedName>
        <fullName evidence="4">Helix-turn-helix DNA binding domain protein</fullName>
    </recommendedName>
</protein>
<dbReference type="KEGG" id="vg:29068962"/>
<evidence type="ECO:0008006" key="4">
    <source>
        <dbReference type="Google" id="ProtNLM"/>
    </source>
</evidence>
<dbReference type="GeneID" id="29068962"/>
<name>A0A1B3B041_9CAUD</name>